<organism evidence="1 2">
    <name type="scientific">Lentibacillus populi</name>
    <dbReference type="NCBI Taxonomy" id="1827502"/>
    <lineage>
        <taxon>Bacteria</taxon>
        <taxon>Bacillati</taxon>
        <taxon>Bacillota</taxon>
        <taxon>Bacilli</taxon>
        <taxon>Bacillales</taxon>
        <taxon>Bacillaceae</taxon>
        <taxon>Lentibacillus</taxon>
    </lineage>
</organism>
<gene>
    <name evidence="1" type="ORF">GCM10011409_38970</name>
</gene>
<reference evidence="1" key="2">
    <citation type="submission" date="2020-09" db="EMBL/GenBank/DDBJ databases">
        <authorList>
            <person name="Sun Q."/>
            <person name="Zhou Y."/>
        </authorList>
    </citation>
    <scope>NUCLEOTIDE SEQUENCE</scope>
    <source>
        <strain evidence="1">CGMCC 1.15454</strain>
    </source>
</reference>
<evidence type="ECO:0000313" key="2">
    <source>
        <dbReference type="Proteomes" id="UP000621492"/>
    </source>
</evidence>
<dbReference type="EMBL" id="BMJD01000047">
    <property type="protein sequence ID" value="GGB57688.1"/>
    <property type="molecule type" value="Genomic_DNA"/>
</dbReference>
<comment type="caution">
    <text evidence="1">The sequence shown here is derived from an EMBL/GenBank/DDBJ whole genome shotgun (WGS) entry which is preliminary data.</text>
</comment>
<dbReference type="Proteomes" id="UP000621492">
    <property type="component" value="Unassembled WGS sequence"/>
</dbReference>
<accession>A0A9W5X7M2</accession>
<proteinExistence type="predicted"/>
<name>A0A9W5X7M2_9BACI</name>
<reference evidence="1" key="1">
    <citation type="journal article" date="2014" name="Int. J. Syst. Evol. Microbiol.">
        <title>Complete genome sequence of Corynebacterium casei LMG S-19264T (=DSM 44701T), isolated from a smear-ripened cheese.</title>
        <authorList>
            <consortium name="US DOE Joint Genome Institute (JGI-PGF)"/>
            <person name="Walter F."/>
            <person name="Albersmeier A."/>
            <person name="Kalinowski J."/>
            <person name="Ruckert C."/>
        </authorList>
    </citation>
    <scope>NUCLEOTIDE SEQUENCE</scope>
    <source>
        <strain evidence="1">CGMCC 1.15454</strain>
    </source>
</reference>
<keyword evidence="2" id="KW-1185">Reference proteome</keyword>
<protein>
    <submittedName>
        <fullName evidence="1">Uncharacterized protein</fullName>
    </submittedName>
</protein>
<dbReference type="RefSeq" id="WP_088053412.1">
    <property type="nucleotide sequence ID" value="NZ_BMJD01000047.1"/>
</dbReference>
<sequence length="114" mass="13013">MVSCLILYHHTITSLTKSFMLRAMFHEEDFEIHVSGNNTVTIFLWNVNKEAVWQAALEFEMADIMTGYGFGKQKNDAEKEATKTLYRRISQNGESDDGFEVKEKPAAYQIGIAN</sequence>
<dbReference type="AlphaFoldDB" id="A0A9W5X7M2"/>
<evidence type="ECO:0000313" key="1">
    <source>
        <dbReference type="EMBL" id="GGB57688.1"/>
    </source>
</evidence>